<keyword evidence="3" id="KW-1185">Reference proteome</keyword>
<feature type="compositionally biased region" description="Polar residues" evidence="1">
    <location>
        <begin position="12"/>
        <end position="25"/>
    </location>
</feature>
<evidence type="ECO:0000313" key="3">
    <source>
        <dbReference type="Proteomes" id="UP001530400"/>
    </source>
</evidence>
<proteinExistence type="predicted"/>
<dbReference type="AlphaFoldDB" id="A0ABD3MW09"/>
<feature type="compositionally biased region" description="Basic and acidic residues" evidence="1">
    <location>
        <begin position="57"/>
        <end position="66"/>
    </location>
</feature>
<dbReference type="EMBL" id="JALLPJ020001372">
    <property type="protein sequence ID" value="KAL3767123.1"/>
    <property type="molecule type" value="Genomic_DNA"/>
</dbReference>
<evidence type="ECO:0000313" key="2">
    <source>
        <dbReference type="EMBL" id="KAL3767123.1"/>
    </source>
</evidence>
<name>A0ABD3MW09_9STRA</name>
<feature type="compositionally biased region" description="Basic and acidic residues" evidence="1">
    <location>
        <begin position="124"/>
        <end position="170"/>
    </location>
</feature>
<accession>A0ABD3MW09</accession>
<dbReference type="Proteomes" id="UP001530400">
    <property type="component" value="Unassembled WGS sequence"/>
</dbReference>
<comment type="caution">
    <text evidence="2">The sequence shown here is derived from an EMBL/GenBank/DDBJ whole genome shotgun (WGS) entry which is preliminary data.</text>
</comment>
<reference evidence="2 3" key="1">
    <citation type="submission" date="2024-10" db="EMBL/GenBank/DDBJ databases">
        <title>Updated reference genomes for cyclostephanoid diatoms.</title>
        <authorList>
            <person name="Roberts W.R."/>
            <person name="Alverson A.J."/>
        </authorList>
    </citation>
    <scope>NUCLEOTIDE SEQUENCE [LARGE SCALE GENOMIC DNA]</scope>
    <source>
        <strain evidence="2 3">AJA010-31</strain>
    </source>
</reference>
<gene>
    <name evidence="2" type="ORF">ACHAWO_003347</name>
</gene>
<evidence type="ECO:0000256" key="1">
    <source>
        <dbReference type="SAM" id="MobiDB-lite"/>
    </source>
</evidence>
<protein>
    <submittedName>
        <fullName evidence="2">Uncharacterized protein</fullName>
    </submittedName>
</protein>
<feature type="region of interest" description="Disordered" evidence="1">
    <location>
        <begin position="1"/>
        <end position="66"/>
    </location>
</feature>
<organism evidence="2 3">
    <name type="scientific">Cyclotella atomus</name>
    <dbReference type="NCBI Taxonomy" id="382360"/>
    <lineage>
        <taxon>Eukaryota</taxon>
        <taxon>Sar</taxon>
        <taxon>Stramenopiles</taxon>
        <taxon>Ochrophyta</taxon>
        <taxon>Bacillariophyta</taxon>
        <taxon>Coscinodiscophyceae</taxon>
        <taxon>Thalassiosirophycidae</taxon>
        <taxon>Stephanodiscales</taxon>
        <taxon>Stephanodiscaceae</taxon>
        <taxon>Cyclotella</taxon>
    </lineage>
</organism>
<feature type="region of interest" description="Disordered" evidence="1">
    <location>
        <begin position="124"/>
        <end position="178"/>
    </location>
</feature>
<sequence>MAKKKNKKKSESNVATNPTPSQNDANAVETGAAVEIDEEAAADREGVEGETSEDMDRDGTNVDKAPVEKVCVAADIPDDTGGTNISDAEDADVMESISFVGDIYMSGAPSASENVMDVTNEASKAMDKDHIQSDVKDNREHTEQGNVIDKDKETSDVADDKSSLKDRAEPMEGSTPEESVMMKPLLTEETLKSNNVVDKHVTIGRTIPVKEPIERKQSYEETVALISKSEESVKKGPKLSSYDPWGSFDSTDGMKSRSVVVIEEHKPNIIWNWIAERACCKRKARGYF</sequence>